<dbReference type="EC" id="1.8.4.12" evidence="4"/>
<evidence type="ECO:0000256" key="4">
    <source>
        <dbReference type="HAMAP-Rule" id="MF_01400"/>
    </source>
</evidence>
<dbReference type="PANTHER" id="PTHR10173">
    <property type="entry name" value="METHIONINE SULFOXIDE REDUCTASE"/>
    <property type="match status" value="1"/>
</dbReference>
<keyword evidence="1" id="KW-0862">Zinc</keyword>
<dbReference type="AlphaFoldDB" id="A0A894XAR1"/>
<feature type="compositionally biased region" description="Basic and acidic residues" evidence="5">
    <location>
        <begin position="34"/>
        <end position="43"/>
    </location>
</feature>
<dbReference type="NCBIfam" id="TIGR00357">
    <property type="entry name" value="peptide-methionine (R)-S-oxide reductase MsrB"/>
    <property type="match status" value="1"/>
</dbReference>
<dbReference type="PANTHER" id="PTHR10173:SF59">
    <property type="entry name" value="PEPTIDE METHIONINE SULFOXIDE REDUCTASE MSRA_MSRB"/>
    <property type="match status" value="1"/>
</dbReference>
<feature type="domain" description="MsrB" evidence="6">
    <location>
        <begin position="10"/>
        <end position="133"/>
    </location>
</feature>
<comment type="catalytic activity">
    <reaction evidence="3 4">
        <text>L-methionyl-[protein] + [thioredoxin]-disulfide + H2O = L-methionyl-(R)-S-oxide-[protein] + [thioredoxin]-dithiol</text>
        <dbReference type="Rhea" id="RHEA:24164"/>
        <dbReference type="Rhea" id="RHEA-COMP:10698"/>
        <dbReference type="Rhea" id="RHEA-COMP:10700"/>
        <dbReference type="Rhea" id="RHEA-COMP:12313"/>
        <dbReference type="Rhea" id="RHEA-COMP:12314"/>
        <dbReference type="ChEBI" id="CHEBI:15377"/>
        <dbReference type="ChEBI" id="CHEBI:16044"/>
        <dbReference type="ChEBI" id="CHEBI:29950"/>
        <dbReference type="ChEBI" id="CHEBI:45764"/>
        <dbReference type="ChEBI" id="CHEBI:50058"/>
        <dbReference type="EC" id="1.8.4.12"/>
    </reaction>
</comment>
<reference evidence="7" key="1">
    <citation type="journal article" name="Microorganisms">
        <title>Unravelling the Features of Success of VIM-Producing ST111 and ST235 Pseudomonas aeruginosa in a Greek Hospital.</title>
        <authorList>
            <person name="Papagiannitsis C.C."/>
            <person name="Verra A."/>
            <person name="Galani V."/>
            <person name="Xitsas S."/>
            <person name="Bitar I."/>
            <person name="Hrabak J."/>
            <person name="Petinaki E."/>
        </authorList>
    </citation>
    <scope>NUCLEOTIDE SEQUENCE</scope>
    <source>
        <strain evidence="7">Pae9047-Lar</strain>
    </source>
</reference>
<accession>A0A894XAR1</accession>
<protein>
    <recommendedName>
        <fullName evidence="4">Peptide methionine sulfoxide reductase MsrB</fullName>
        <ecNumber evidence="4">1.8.4.12</ecNumber>
    </recommendedName>
    <alternativeName>
        <fullName evidence="4">Peptide-methionine (R)-S-oxide reductase</fullName>
    </alternativeName>
</protein>
<gene>
    <name evidence="4" type="primary">msrB</name>
</gene>
<dbReference type="FunFam" id="2.170.150.20:FF:000003">
    <property type="entry name" value="Peptide methionine sulfoxide reductase MsrB"/>
    <property type="match status" value="1"/>
</dbReference>
<dbReference type="GO" id="GO:0005737">
    <property type="term" value="C:cytoplasm"/>
    <property type="evidence" value="ECO:0007669"/>
    <property type="project" value="TreeGrafter"/>
</dbReference>
<feature type="region of interest" description="Disordered" evidence="5">
    <location>
        <begin position="1"/>
        <end position="45"/>
    </location>
</feature>
<dbReference type="PROSITE" id="PS51790">
    <property type="entry name" value="MSRB"/>
    <property type="match status" value="1"/>
</dbReference>
<evidence type="ECO:0000256" key="5">
    <source>
        <dbReference type="SAM" id="MobiDB-lite"/>
    </source>
</evidence>
<evidence type="ECO:0000259" key="6">
    <source>
        <dbReference type="PROSITE" id="PS51790"/>
    </source>
</evidence>
<feature type="active site" description="Nucleophile" evidence="4">
    <location>
        <position position="122"/>
    </location>
</feature>
<dbReference type="EMBL" id="MT437279">
    <property type="protein sequence ID" value="QRX85471.1"/>
    <property type="molecule type" value="Genomic_DNA"/>
</dbReference>
<dbReference type="Gene3D" id="2.170.150.20">
    <property type="entry name" value="Peptide methionine sulfoxide reductase"/>
    <property type="match status" value="1"/>
</dbReference>
<organism evidence="7">
    <name type="scientific">Pseudomonas aeruginosa</name>
    <dbReference type="NCBI Taxonomy" id="287"/>
    <lineage>
        <taxon>Bacteria</taxon>
        <taxon>Pseudomonadati</taxon>
        <taxon>Pseudomonadota</taxon>
        <taxon>Gammaproteobacteria</taxon>
        <taxon>Pseudomonadales</taxon>
        <taxon>Pseudomonadaceae</taxon>
        <taxon>Pseudomonas</taxon>
    </lineage>
</organism>
<dbReference type="GO" id="GO:0033743">
    <property type="term" value="F:peptide-methionine (R)-S-oxide reductase activity"/>
    <property type="evidence" value="ECO:0007669"/>
    <property type="project" value="UniProtKB-UniRule"/>
</dbReference>
<evidence type="ECO:0000256" key="1">
    <source>
        <dbReference type="ARBA" id="ARBA00022833"/>
    </source>
</evidence>
<proteinExistence type="inferred from homology"/>
<evidence type="ECO:0000313" key="7">
    <source>
        <dbReference type="EMBL" id="QRX85471.1"/>
    </source>
</evidence>
<dbReference type="GO" id="GO:0030091">
    <property type="term" value="P:protein repair"/>
    <property type="evidence" value="ECO:0007669"/>
    <property type="project" value="InterPro"/>
</dbReference>
<evidence type="ECO:0000256" key="3">
    <source>
        <dbReference type="ARBA" id="ARBA00048488"/>
    </source>
</evidence>
<comment type="caution">
    <text evidence="4">Lacks conserved residue(s) required for the propagation of feature annotation.</text>
</comment>
<dbReference type="InterPro" id="IPR011057">
    <property type="entry name" value="Mss4-like_sf"/>
</dbReference>
<dbReference type="GO" id="GO:0006979">
    <property type="term" value="P:response to oxidative stress"/>
    <property type="evidence" value="ECO:0007669"/>
    <property type="project" value="InterPro"/>
</dbReference>
<dbReference type="HAMAP" id="MF_01400">
    <property type="entry name" value="MsrB"/>
    <property type="match status" value="1"/>
</dbReference>
<comment type="similarity">
    <text evidence="4">Belongs to the MsrB Met sulfoxide reductase family.</text>
</comment>
<dbReference type="Pfam" id="PF01641">
    <property type="entry name" value="SelR"/>
    <property type="match status" value="1"/>
</dbReference>
<dbReference type="SUPFAM" id="SSF51316">
    <property type="entry name" value="Mss4-like"/>
    <property type="match status" value="1"/>
</dbReference>
<sequence length="151" mass="16846">METIMKFEKSQAAVDRLTPEQRRITQDSGTERPFTGEHNDNKEPGIYVDIVSGEPLFASTDKFDSGTGWPSFTKPIVPANVNEVRDSAHGMVRTEVRSVHADSHLGHVFPDGPSDRGGLRYCINSASLRFIPRDEMESEGYGEYLDQVEEA</sequence>
<dbReference type="InterPro" id="IPR028427">
    <property type="entry name" value="Met_Sox_Rdtase_MsrB"/>
</dbReference>
<evidence type="ECO:0000256" key="2">
    <source>
        <dbReference type="ARBA" id="ARBA00023002"/>
    </source>
</evidence>
<name>A0A894XAR1_PSEAI</name>
<keyword evidence="2 4" id="KW-0560">Oxidoreductase</keyword>
<dbReference type="InterPro" id="IPR002579">
    <property type="entry name" value="Met_Sox_Rdtase_MsrB_dom"/>
</dbReference>